<dbReference type="GO" id="GO:0000796">
    <property type="term" value="C:condensin complex"/>
    <property type="evidence" value="ECO:0000318"/>
    <property type="project" value="GO_Central"/>
</dbReference>
<dbReference type="AlphaFoldDB" id="E9GRW6"/>
<dbReference type="Pfam" id="PF16858">
    <property type="entry name" value="CNDH2_C"/>
    <property type="match status" value="1"/>
</dbReference>
<comment type="similarity">
    <text evidence="2">Belongs to the CND2 H2 (condensin-2 subunit 2) family.</text>
</comment>
<dbReference type="STRING" id="6669.E9GRW6"/>
<dbReference type="HOGENOM" id="CLU_440938_0_0_1"/>
<evidence type="ECO:0000259" key="6">
    <source>
        <dbReference type="Pfam" id="PF16858"/>
    </source>
</evidence>
<accession>E9GRW6</accession>
<organism evidence="7 8">
    <name type="scientific">Daphnia pulex</name>
    <name type="common">Water flea</name>
    <dbReference type="NCBI Taxonomy" id="6669"/>
    <lineage>
        <taxon>Eukaryota</taxon>
        <taxon>Metazoa</taxon>
        <taxon>Ecdysozoa</taxon>
        <taxon>Arthropoda</taxon>
        <taxon>Crustacea</taxon>
        <taxon>Branchiopoda</taxon>
        <taxon>Diplostraca</taxon>
        <taxon>Cladocera</taxon>
        <taxon>Anomopoda</taxon>
        <taxon>Daphniidae</taxon>
        <taxon>Daphnia</taxon>
    </lineage>
</organism>
<name>E9GRW6_DAPPU</name>
<dbReference type="PhylomeDB" id="E9GRW6"/>
<keyword evidence="3" id="KW-0539">Nucleus</keyword>
<dbReference type="InterPro" id="IPR031739">
    <property type="entry name" value="Ncaph2"/>
</dbReference>
<dbReference type="PANTHER" id="PTHR14324:SF3">
    <property type="entry name" value="CONDENSIN-2 COMPLEX SUBUNIT H2"/>
    <property type="match status" value="1"/>
</dbReference>
<gene>
    <name evidence="7" type="ORF">DAPPUDRAFT_225579</name>
</gene>
<evidence type="ECO:0000313" key="8">
    <source>
        <dbReference type="Proteomes" id="UP000000305"/>
    </source>
</evidence>
<feature type="compositionally biased region" description="Basic residues" evidence="4">
    <location>
        <begin position="122"/>
        <end position="133"/>
    </location>
</feature>
<evidence type="ECO:0000256" key="1">
    <source>
        <dbReference type="ARBA" id="ARBA00004123"/>
    </source>
</evidence>
<keyword evidence="8" id="KW-1185">Reference proteome</keyword>
<dbReference type="EMBL" id="GL732561">
    <property type="protein sequence ID" value="EFX77600.1"/>
    <property type="molecule type" value="Genomic_DNA"/>
</dbReference>
<evidence type="ECO:0000256" key="3">
    <source>
        <dbReference type="ARBA" id="ARBA00023242"/>
    </source>
</evidence>
<evidence type="ECO:0000259" key="5">
    <source>
        <dbReference type="Pfam" id="PF06278"/>
    </source>
</evidence>
<dbReference type="GO" id="GO:0005634">
    <property type="term" value="C:nucleus"/>
    <property type="evidence" value="ECO:0000318"/>
    <property type="project" value="GO_Central"/>
</dbReference>
<dbReference type="InterPro" id="IPR009378">
    <property type="entry name" value="H2_N"/>
</dbReference>
<evidence type="ECO:0000313" key="7">
    <source>
        <dbReference type="EMBL" id="EFX77600.1"/>
    </source>
</evidence>
<dbReference type="GO" id="GO:0003682">
    <property type="term" value="F:chromatin binding"/>
    <property type="evidence" value="ECO:0000318"/>
    <property type="project" value="GO_Central"/>
</dbReference>
<evidence type="ECO:0008006" key="9">
    <source>
        <dbReference type="Google" id="ProtNLM"/>
    </source>
</evidence>
<dbReference type="eggNOG" id="KOG2359">
    <property type="taxonomic scope" value="Eukaryota"/>
</dbReference>
<dbReference type="PANTHER" id="PTHR14324">
    <property type="entry name" value="CONDENSIN-2 COMPLEX SUBUNIT H2"/>
    <property type="match status" value="1"/>
</dbReference>
<dbReference type="InterPro" id="IPR031737">
    <property type="entry name" value="CNDH2_C"/>
</dbReference>
<dbReference type="OMA" id="FDPPEHK"/>
<feature type="domain" description="Condensin-2 complex subunit H2 C-terminal" evidence="6">
    <location>
        <begin position="487"/>
        <end position="616"/>
    </location>
</feature>
<protein>
    <recommendedName>
        <fullName evidence="9">Condensin-2 complex subunit H2</fullName>
    </recommendedName>
</protein>
<evidence type="ECO:0000256" key="4">
    <source>
        <dbReference type="SAM" id="MobiDB-lite"/>
    </source>
</evidence>
<dbReference type="KEGG" id="dpx:DAPPUDRAFT_225579"/>
<dbReference type="GO" id="GO:0051306">
    <property type="term" value="P:mitotic sister chromatid separation"/>
    <property type="evidence" value="ECO:0000318"/>
    <property type="project" value="GO_Central"/>
</dbReference>
<feature type="domain" description="Condensin II complex subunit H2 N-terminal" evidence="5">
    <location>
        <begin position="22"/>
        <end position="124"/>
    </location>
</feature>
<feature type="region of interest" description="Disordered" evidence="4">
    <location>
        <begin position="107"/>
        <end position="133"/>
    </location>
</feature>
<dbReference type="Proteomes" id="UP000000305">
    <property type="component" value="Unassembled WGS sequence"/>
</dbReference>
<dbReference type="OrthoDB" id="10038475at2759"/>
<proteinExistence type="inferred from homology"/>
<evidence type="ECO:0000256" key="2">
    <source>
        <dbReference type="ARBA" id="ARBA00007844"/>
    </source>
</evidence>
<reference evidence="7 8" key="1">
    <citation type="journal article" date="2011" name="Science">
        <title>The ecoresponsive genome of Daphnia pulex.</title>
        <authorList>
            <person name="Colbourne J.K."/>
            <person name="Pfrender M.E."/>
            <person name="Gilbert D."/>
            <person name="Thomas W.K."/>
            <person name="Tucker A."/>
            <person name="Oakley T.H."/>
            <person name="Tokishita S."/>
            <person name="Aerts A."/>
            <person name="Arnold G.J."/>
            <person name="Basu M.K."/>
            <person name="Bauer D.J."/>
            <person name="Caceres C.E."/>
            <person name="Carmel L."/>
            <person name="Casola C."/>
            <person name="Choi J.H."/>
            <person name="Detter J.C."/>
            <person name="Dong Q."/>
            <person name="Dusheyko S."/>
            <person name="Eads B.D."/>
            <person name="Frohlich T."/>
            <person name="Geiler-Samerotte K.A."/>
            <person name="Gerlach D."/>
            <person name="Hatcher P."/>
            <person name="Jogdeo S."/>
            <person name="Krijgsveld J."/>
            <person name="Kriventseva E.V."/>
            <person name="Kultz D."/>
            <person name="Laforsch C."/>
            <person name="Lindquist E."/>
            <person name="Lopez J."/>
            <person name="Manak J.R."/>
            <person name="Muller J."/>
            <person name="Pangilinan J."/>
            <person name="Patwardhan R.P."/>
            <person name="Pitluck S."/>
            <person name="Pritham E.J."/>
            <person name="Rechtsteiner A."/>
            <person name="Rho M."/>
            <person name="Rogozin I.B."/>
            <person name="Sakarya O."/>
            <person name="Salamov A."/>
            <person name="Schaack S."/>
            <person name="Shapiro H."/>
            <person name="Shiga Y."/>
            <person name="Skalitzky C."/>
            <person name="Smith Z."/>
            <person name="Souvorov A."/>
            <person name="Sung W."/>
            <person name="Tang Z."/>
            <person name="Tsuchiya D."/>
            <person name="Tu H."/>
            <person name="Vos H."/>
            <person name="Wang M."/>
            <person name="Wolf Y.I."/>
            <person name="Yamagata H."/>
            <person name="Yamada T."/>
            <person name="Ye Y."/>
            <person name="Shaw J.R."/>
            <person name="Andrews J."/>
            <person name="Crease T.J."/>
            <person name="Tang H."/>
            <person name="Lucas S.M."/>
            <person name="Robertson H.M."/>
            <person name="Bork P."/>
            <person name="Koonin E.V."/>
            <person name="Zdobnov E.M."/>
            <person name="Grigoriev I.V."/>
            <person name="Lynch M."/>
            <person name="Boore J.L."/>
        </authorList>
    </citation>
    <scope>NUCLEOTIDE SEQUENCE [LARGE SCALE GENOMIC DNA]</scope>
</reference>
<dbReference type="GO" id="GO:0010032">
    <property type="term" value="P:meiotic chromosome condensation"/>
    <property type="evidence" value="ECO:0000318"/>
    <property type="project" value="GO_Central"/>
</dbReference>
<dbReference type="InParanoid" id="E9GRW6"/>
<sequence length="620" mass="70685">MGPGLANLSGSSVEEDDVFSSQFAALLKPIRELTKQGCWELNIADKLEEYVQYIQDLRIEVNVNGEQMKLDFAKAAMVVQNSAQIYSKKVEQLWLLLQEVIEFLSSNGNGNENDDNQTPGSKIKRNHRKKHHKGDVDLITEPIPLKFRKFGSKLKRKATVKDRKKIQTLPYEILQLEEVIGSLNSVKIKLYTLSNEHLGYPSDLRSNFPFDPYTLFLQIHHANGFKVHPEGDVLNENQDLVSTEPVPIASMHQDDLEVEPPNLDDWQNDGEMASENEIIPDGLEENGNFNGLTEEVVERMQLRQRAPAPIPVENQVKEKDPWGGMDPYSENDALKKPCGAPVRCKMPVALRKRKGVGKVPNNEEISVEIDEFLGKSQIIKKPALKYSQPDTEFWEDYVHFSKTTGTVIKKQQKLRPEKNIAEGIEEMDQQDINNEDDDHLHKDAPEFGNSFDNSGGLDVSYDSFHPELVGDPVEKANPTKEMDESKQFFELVQQFMAEYTASAKEFVTSTESTRRVQAWHDMIQPRLREAEMRRDFDIHLYGSRIIEEFGAAAPIGSQCAFTKIVHDQPKNEVARYFLATLQLANAYNVEIQLQDALTLDGVELKLLSRERHHEHMDDFI</sequence>
<dbReference type="Pfam" id="PF06278">
    <property type="entry name" value="CNDH2_N"/>
    <property type="match status" value="1"/>
</dbReference>
<comment type="subcellular location">
    <subcellularLocation>
        <location evidence="1">Nucleus</location>
    </subcellularLocation>
</comment>